<dbReference type="CDD" id="cd00188">
    <property type="entry name" value="TOPRIM"/>
    <property type="match status" value="1"/>
</dbReference>
<gene>
    <name evidence="3" type="ORF">J2S13_000862</name>
</gene>
<accession>A0AAJ1T0H9</accession>
<dbReference type="InterPro" id="IPR024465">
    <property type="entry name" value="DUF2399"/>
</dbReference>
<name>A0AAJ1T0H9_9BACI</name>
<dbReference type="EMBL" id="JAUSUC010000007">
    <property type="protein sequence ID" value="MDQ0214466.1"/>
    <property type="molecule type" value="Genomic_DNA"/>
</dbReference>
<dbReference type="Pfam" id="PF11796">
    <property type="entry name" value="DUF3323"/>
    <property type="match status" value="1"/>
</dbReference>
<dbReference type="InterPro" id="IPR013495">
    <property type="entry name" value="CHP02679"/>
</dbReference>
<comment type="caution">
    <text evidence="3">The sequence shown here is derived from an EMBL/GenBank/DDBJ whole genome shotgun (WGS) entry which is preliminary data.</text>
</comment>
<dbReference type="Proteomes" id="UP001237207">
    <property type="component" value="Unassembled WGS sequence"/>
</dbReference>
<dbReference type="Pfam" id="PF09664">
    <property type="entry name" value="DUF2399"/>
    <property type="match status" value="1"/>
</dbReference>
<proteinExistence type="predicted"/>
<evidence type="ECO:0000259" key="2">
    <source>
        <dbReference type="Pfam" id="PF11796"/>
    </source>
</evidence>
<keyword evidence="4" id="KW-1185">Reference proteome</keyword>
<evidence type="ECO:0000313" key="4">
    <source>
        <dbReference type="Proteomes" id="UP001237207"/>
    </source>
</evidence>
<evidence type="ECO:0000313" key="3">
    <source>
        <dbReference type="EMBL" id="MDQ0214466.1"/>
    </source>
</evidence>
<organism evidence="3 4">
    <name type="scientific">Oikeobacillus pervagus</name>
    <dbReference type="NCBI Taxonomy" id="1325931"/>
    <lineage>
        <taxon>Bacteria</taxon>
        <taxon>Bacillati</taxon>
        <taxon>Bacillota</taxon>
        <taxon>Bacilli</taxon>
        <taxon>Bacillales</taxon>
        <taxon>Bacillaceae</taxon>
        <taxon>Oikeobacillus</taxon>
    </lineage>
</organism>
<feature type="domain" description="Conserved hypothetical protein CHP02679 N terminus" evidence="2">
    <location>
        <begin position="35"/>
        <end position="251"/>
    </location>
</feature>
<protein>
    <submittedName>
        <fullName evidence="3">Uncharacterized protein (TIGR02679 family)</fullName>
    </submittedName>
</protein>
<dbReference type="NCBIfam" id="TIGR02679">
    <property type="entry name" value="TIGR02679 family protein"/>
    <property type="match status" value="1"/>
</dbReference>
<feature type="domain" description="DUF2399" evidence="1">
    <location>
        <begin position="276"/>
        <end position="426"/>
    </location>
</feature>
<evidence type="ECO:0000259" key="1">
    <source>
        <dbReference type="Pfam" id="PF09664"/>
    </source>
</evidence>
<dbReference type="AlphaFoldDB" id="A0AAJ1T0H9"/>
<sequence>MLGMNHNVQVFKEEPGFIKLFLLFKEKYRSLGRIGGNVSLETFNQVELESIAGFLGQPYEKLVRKGNLSLLDFEKELSNTGFSNFTLLHLLETVLQEPIISKKEEMEQEKKLEENFIESLRKAIPNAWPWLQYIQGKTPDTRWIWSLFKKEKEELREQIIMVWEAFSSLPKENQFERLPFFSQRMTGNPHYFDSHETAGKLLLHCMYVDQLVKGNTDAVMPKGVEELNDLLAEYGIMRDDLWNFVTCQGLLASNEQNEIHPVWQAAVQTNTVMNIPMKVLVKVDRVWPNIGNNVWVVENSSVCSTIMDAVPNAAVICTHGQLRSASWRLLDMLAESGCTLYYSGDLDPEGVVIAQKLMDRYGDQLILWRMDKETYEFSLSDEDITSRLTKLDHITAPVWKELIHLMKQVKKAGYQEAIGLKLINDIHSNLKN</sequence>
<reference evidence="3" key="1">
    <citation type="submission" date="2023-07" db="EMBL/GenBank/DDBJ databases">
        <title>Genomic Encyclopedia of Type Strains, Phase IV (KMG-IV): sequencing the most valuable type-strain genomes for metagenomic binning, comparative biology and taxonomic classification.</title>
        <authorList>
            <person name="Goeker M."/>
        </authorList>
    </citation>
    <scope>NUCLEOTIDE SEQUENCE</scope>
    <source>
        <strain evidence="3">DSM 23947</strain>
    </source>
</reference>
<dbReference type="InterPro" id="IPR024466">
    <property type="entry name" value="CHP02679_N"/>
</dbReference>